<dbReference type="GeneID" id="108933980"/>
<dbReference type="Proteomes" id="UP000694397">
    <property type="component" value="Chromosome 1"/>
</dbReference>
<dbReference type="GeneTree" id="ENSGT00530000063956"/>
<evidence type="ECO:0000313" key="4">
    <source>
        <dbReference type="Proteomes" id="UP000694397"/>
    </source>
</evidence>
<dbReference type="Ensembl" id="ENSSFOT00015019398.2">
    <property type="protein sequence ID" value="ENSSFOP00015019179.1"/>
    <property type="gene ID" value="ENSSFOG00015012341.2"/>
</dbReference>
<name>A0A8C9RV96_SCLFO</name>
<dbReference type="PANTHER" id="PTHR15326:SF7">
    <property type="entry name" value="SPERMATOGENESIS-ASSOCIATED PROTEIN 2-LIKE PROTEIN"/>
    <property type="match status" value="1"/>
</dbReference>
<reference evidence="3" key="3">
    <citation type="submission" date="2025-09" db="UniProtKB">
        <authorList>
            <consortium name="Ensembl"/>
        </authorList>
    </citation>
    <scope>IDENTIFICATION</scope>
</reference>
<dbReference type="PANTHER" id="PTHR15326">
    <property type="entry name" value="SPERMATOGENESIS-ASSOCIATED PROTEIN 2/TAMOZHENNIC"/>
    <property type="match status" value="1"/>
</dbReference>
<dbReference type="OrthoDB" id="9837000at2759"/>
<accession>A0A8C9RV96</accession>
<dbReference type="Pfam" id="PF21388">
    <property type="entry name" value="SPATA2_PUB-like"/>
    <property type="match status" value="1"/>
</dbReference>
<dbReference type="InterPro" id="IPR048839">
    <property type="entry name" value="SPATA2_PUB-like"/>
</dbReference>
<dbReference type="GO" id="GO:0005737">
    <property type="term" value="C:cytoplasm"/>
    <property type="evidence" value="ECO:0007669"/>
    <property type="project" value="TreeGrafter"/>
</dbReference>
<evidence type="ECO:0000313" key="3">
    <source>
        <dbReference type="Ensembl" id="ENSSFOP00015019179.1"/>
    </source>
</evidence>
<keyword evidence="4" id="KW-1185">Reference proteome</keyword>
<dbReference type="KEGG" id="sfm:108933980"/>
<evidence type="ECO:0000259" key="2">
    <source>
        <dbReference type="Pfam" id="PF21388"/>
    </source>
</evidence>
<dbReference type="RefSeq" id="XP_018606952.1">
    <property type="nucleotide sequence ID" value="XM_018751436.1"/>
</dbReference>
<reference evidence="3" key="2">
    <citation type="submission" date="2025-08" db="UniProtKB">
        <authorList>
            <consortium name="Ensembl"/>
        </authorList>
    </citation>
    <scope>IDENTIFICATION</scope>
</reference>
<reference evidence="3 4" key="1">
    <citation type="submission" date="2019-04" db="EMBL/GenBank/DDBJ databases">
        <authorList>
            <consortium name="Wellcome Sanger Institute Data Sharing"/>
        </authorList>
    </citation>
    <scope>NUCLEOTIDE SEQUENCE [LARGE SCALE GENOMIC DNA]</scope>
</reference>
<comment type="similarity">
    <text evidence="1">Belongs to the SPATA2 family.</text>
</comment>
<organism evidence="3 4">
    <name type="scientific">Scleropages formosus</name>
    <name type="common">Asian bonytongue</name>
    <name type="synonym">Osteoglossum formosum</name>
    <dbReference type="NCBI Taxonomy" id="113540"/>
    <lineage>
        <taxon>Eukaryota</taxon>
        <taxon>Metazoa</taxon>
        <taxon>Chordata</taxon>
        <taxon>Craniata</taxon>
        <taxon>Vertebrata</taxon>
        <taxon>Euteleostomi</taxon>
        <taxon>Actinopterygii</taxon>
        <taxon>Neopterygii</taxon>
        <taxon>Teleostei</taxon>
        <taxon>Osteoglossocephala</taxon>
        <taxon>Osteoglossomorpha</taxon>
        <taxon>Osteoglossiformes</taxon>
        <taxon>Osteoglossidae</taxon>
        <taxon>Scleropages</taxon>
    </lineage>
</organism>
<feature type="domain" description="Spermatogenesis-associated protein 2 PUB-like" evidence="2">
    <location>
        <begin position="73"/>
        <end position="209"/>
    </location>
</feature>
<dbReference type="AlphaFoldDB" id="A0A8C9RV96"/>
<protein>
    <submittedName>
        <fullName evidence="3">Spermatogenesis-associated protein 2-like protein</fullName>
    </submittedName>
</protein>
<dbReference type="CTD" id="124044"/>
<evidence type="ECO:0000256" key="1">
    <source>
        <dbReference type="ARBA" id="ARBA00038142"/>
    </source>
</evidence>
<proteinExistence type="inferred from homology"/>
<gene>
    <name evidence="3" type="primary">spata2l</name>
</gene>
<dbReference type="Gene3D" id="1.20.58.2190">
    <property type="match status" value="1"/>
</dbReference>
<sequence length="575" mass="63778">MKRSTINQQVASRMASLEQKYHASLERCLQKGEDALICRDVELCEHVEVVLRTGNTQVLLGPMTLDSQTLDMLSVMETSLQNPGASLEGVERTFEVLELAALNLYLCPWRKEYRVVKMFSGTFTHQVSPVLSKQQTKELFGLLGYQAVAGHSQCEELELKGSPLPAKFLLRFACLFFIARCECRLLYSVAKVLGGRQTLELALVQERQRGCSLERAQQSLQSKMEMSQQGENAEDELDLYTAEASNGESGLGSATKTQASFLRQSLHPSCGGSELSVGSSSLAFGSKALSISTFQHQVTGDGWSGSSKAPYFTHQRGKMKSTAADALHGVAEVLPTPYSTKNIKGVCQKQCLTCNCSGSNLYTFLCEQCHVHHNSGCLNLRRCEEKGHATQLSSLSDTAKLTMTGRKVSTLPKERASGEEELEEKARGGPVEWHTCIVKEALSLFFCHTCNLVHDVLCVEACLQQHHELLELSVLGVNFSSVHVMLHHCLLKTLGLMWICQICKVLHTPACIEMERCQRFYHHTRMIGACSAKNDCSRPAHLLCRFCFLVYCKECWFRNPLVCSCGQSFCNSTAV</sequence>